<evidence type="ECO:0000313" key="3">
    <source>
        <dbReference type="Proteomes" id="UP000003358"/>
    </source>
</evidence>
<protein>
    <submittedName>
        <fullName evidence="2">Uncharacterized protein</fullName>
    </submittedName>
</protein>
<comment type="caution">
    <text evidence="2">The sequence shown here is derived from an EMBL/GenBank/DDBJ whole genome shotgun (WGS) entry which is preliminary data.</text>
</comment>
<dbReference type="Proteomes" id="UP000003358">
    <property type="component" value="Unassembled WGS sequence"/>
</dbReference>
<gene>
    <name evidence="2" type="ORF">HPNQ4200_1484</name>
</gene>
<organism evidence="2 3">
    <name type="scientific">Helicobacter pylori NQ4200</name>
    <dbReference type="NCBI Taxonomy" id="992024"/>
    <lineage>
        <taxon>Bacteria</taxon>
        <taxon>Pseudomonadati</taxon>
        <taxon>Campylobacterota</taxon>
        <taxon>Epsilonproteobacteria</taxon>
        <taxon>Campylobacterales</taxon>
        <taxon>Helicobacteraceae</taxon>
        <taxon>Helicobacter</taxon>
    </lineage>
</organism>
<evidence type="ECO:0000313" key="2">
    <source>
        <dbReference type="EMBL" id="EJB27246.1"/>
    </source>
</evidence>
<feature type="region of interest" description="Disordered" evidence="1">
    <location>
        <begin position="1"/>
        <end position="21"/>
    </location>
</feature>
<reference evidence="2 3" key="1">
    <citation type="journal article" date="2013" name="Pathog. Dis.">
        <title>Genome sequences of 65 Helicobacter pylori strains isolated from asymptomatic individuals and patients with gastric cancer, peptic ulcer disease, or gastritis.</title>
        <authorList>
            <person name="Blanchard T.G."/>
            <person name="Czinn S.J."/>
            <person name="Correa P."/>
            <person name="Nakazawa T."/>
            <person name="Keelan M."/>
            <person name="Morningstar L."/>
            <person name="Santana-Cruz I."/>
            <person name="Maroo A."/>
            <person name="McCracken C."/>
            <person name="Shefchek K."/>
            <person name="Daugherty S."/>
            <person name="Song Y."/>
            <person name="Fraser C.M."/>
            <person name="Fricke W.F."/>
        </authorList>
    </citation>
    <scope>NUCLEOTIDE SEQUENCE [LARGE SCALE GENOMIC DNA]</scope>
    <source>
        <strain evidence="2 3">NQ4200</strain>
    </source>
</reference>
<evidence type="ECO:0000256" key="1">
    <source>
        <dbReference type="SAM" id="MobiDB-lite"/>
    </source>
</evidence>
<dbReference type="EMBL" id="AKNS01000012">
    <property type="protein sequence ID" value="EJB27246.1"/>
    <property type="molecule type" value="Genomic_DNA"/>
</dbReference>
<dbReference type="AlphaFoldDB" id="I9PXY7"/>
<proteinExistence type="predicted"/>
<name>I9PXY7_HELPX</name>
<accession>I9PXY7</accession>
<sequence length="41" mass="4911">MNSILNPNQQLQNNKKMNSKQTSLCKRVRLFSFLKERYPIV</sequence>